<gene>
    <name evidence="10" type="ORF">ACFPN2_14695</name>
</gene>
<feature type="transmembrane region" description="Helical" evidence="8">
    <location>
        <begin position="252"/>
        <end position="270"/>
    </location>
</feature>
<keyword evidence="5 8" id="KW-0812">Transmembrane</keyword>
<name>A0ABV8SRW4_9GAMM</name>
<dbReference type="EMBL" id="JBHSDU010000003">
    <property type="protein sequence ID" value="MFC4310339.1"/>
    <property type="molecule type" value="Genomic_DNA"/>
</dbReference>
<dbReference type="NCBIfam" id="TIGR00710">
    <property type="entry name" value="efflux_Bcr_CflA"/>
    <property type="match status" value="1"/>
</dbReference>
<dbReference type="Gene3D" id="1.20.1720.10">
    <property type="entry name" value="Multidrug resistance protein D"/>
    <property type="match status" value="1"/>
</dbReference>
<dbReference type="InterPro" id="IPR020846">
    <property type="entry name" value="MFS_dom"/>
</dbReference>
<dbReference type="InterPro" id="IPR004812">
    <property type="entry name" value="Efflux_drug-R_Bcr/CmlA"/>
</dbReference>
<comment type="caution">
    <text evidence="8">Lacks conserved residue(s) required for the propagation of feature annotation.</text>
</comment>
<organism evidence="10 11">
    <name type="scientific">Steroidobacter flavus</name>
    <dbReference type="NCBI Taxonomy" id="1842136"/>
    <lineage>
        <taxon>Bacteria</taxon>
        <taxon>Pseudomonadati</taxon>
        <taxon>Pseudomonadota</taxon>
        <taxon>Gammaproteobacteria</taxon>
        <taxon>Steroidobacterales</taxon>
        <taxon>Steroidobacteraceae</taxon>
        <taxon>Steroidobacter</taxon>
    </lineage>
</organism>
<feature type="domain" description="Major facilitator superfamily (MFS) profile" evidence="9">
    <location>
        <begin position="1"/>
        <end position="392"/>
    </location>
</feature>
<evidence type="ECO:0000256" key="8">
    <source>
        <dbReference type="RuleBase" id="RU365088"/>
    </source>
</evidence>
<dbReference type="InterPro" id="IPR011701">
    <property type="entry name" value="MFS"/>
</dbReference>
<dbReference type="RefSeq" id="WP_380597751.1">
    <property type="nucleotide sequence ID" value="NZ_JBHSDU010000003.1"/>
</dbReference>
<evidence type="ECO:0000313" key="11">
    <source>
        <dbReference type="Proteomes" id="UP001595904"/>
    </source>
</evidence>
<feature type="transmembrane region" description="Helical" evidence="8">
    <location>
        <begin position="76"/>
        <end position="94"/>
    </location>
</feature>
<evidence type="ECO:0000256" key="1">
    <source>
        <dbReference type="ARBA" id="ARBA00004651"/>
    </source>
</evidence>
<proteinExistence type="inferred from homology"/>
<dbReference type="PANTHER" id="PTHR23502">
    <property type="entry name" value="MAJOR FACILITATOR SUPERFAMILY"/>
    <property type="match status" value="1"/>
</dbReference>
<protein>
    <recommendedName>
        <fullName evidence="8">Bcr/CflA family efflux transporter</fullName>
    </recommendedName>
</protein>
<feature type="transmembrane region" description="Helical" evidence="8">
    <location>
        <begin position="100"/>
        <end position="121"/>
    </location>
</feature>
<comment type="subcellular location">
    <subcellularLocation>
        <location evidence="8">Cell inner membrane</location>
        <topology evidence="8">Multi-pass membrane protein</topology>
    </subcellularLocation>
    <subcellularLocation>
        <location evidence="1">Cell membrane</location>
        <topology evidence="1">Multi-pass membrane protein</topology>
    </subcellularLocation>
</comment>
<evidence type="ECO:0000256" key="2">
    <source>
        <dbReference type="ARBA" id="ARBA00006236"/>
    </source>
</evidence>
<evidence type="ECO:0000256" key="4">
    <source>
        <dbReference type="ARBA" id="ARBA00022475"/>
    </source>
</evidence>
<comment type="caution">
    <text evidence="10">The sequence shown here is derived from an EMBL/GenBank/DDBJ whole genome shotgun (WGS) entry which is preliminary data.</text>
</comment>
<accession>A0ABV8SRW4</accession>
<reference evidence="11" key="1">
    <citation type="journal article" date="2019" name="Int. J. Syst. Evol. Microbiol.">
        <title>The Global Catalogue of Microorganisms (GCM) 10K type strain sequencing project: providing services to taxonomists for standard genome sequencing and annotation.</title>
        <authorList>
            <consortium name="The Broad Institute Genomics Platform"/>
            <consortium name="The Broad Institute Genome Sequencing Center for Infectious Disease"/>
            <person name="Wu L."/>
            <person name="Ma J."/>
        </authorList>
    </citation>
    <scope>NUCLEOTIDE SEQUENCE [LARGE SCALE GENOMIC DNA]</scope>
    <source>
        <strain evidence="11">CGMCC 1.10759</strain>
    </source>
</reference>
<evidence type="ECO:0000313" key="10">
    <source>
        <dbReference type="EMBL" id="MFC4310339.1"/>
    </source>
</evidence>
<feature type="transmembrane region" description="Helical" evidence="8">
    <location>
        <begin position="368"/>
        <end position="388"/>
    </location>
</feature>
<evidence type="ECO:0000256" key="6">
    <source>
        <dbReference type="ARBA" id="ARBA00022989"/>
    </source>
</evidence>
<feature type="transmembrane region" description="Helical" evidence="8">
    <location>
        <begin position="282"/>
        <end position="306"/>
    </location>
</feature>
<feature type="transmembrane region" description="Helical" evidence="8">
    <location>
        <begin position="312"/>
        <end position="331"/>
    </location>
</feature>
<dbReference type="PROSITE" id="PS50850">
    <property type="entry name" value="MFS"/>
    <property type="match status" value="1"/>
</dbReference>
<keyword evidence="6 8" id="KW-1133">Transmembrane helix</keyword>
<feature type="transmembrane region" description="Helical" evidence="8">
    <location>
        <begin position="343"/>
        <end position="362"/>
    </location>
</feature>
<keyword evidence="7 8" id="KW-0472">Membrane</keyword>
<dbReference type="Proteomes" id="UP001595904">
    <property type="component" value="Unassembled WGS sequence"/>
</dbReference>
<dbReference type="SUPFAM" id="SSF103473">
    <property type="entry name" value="MFS general substrate transporter"/>
    <property type="match status" value="1"/>
</dbReference>
<keyword evidence="4" id="KW-1003">Cell membrane</keyword>
<evidence type="ECO:0000256" key="5">
    <source>
        <dbReference type="ARBA" id="ARBA00022692"/>
    </source>
</evidence>
<keyword evidence="8" id="KW-0997">Cell inner membrane</keyword>
<dbReference type="PANTHER" id="PTHR23502:SF132">
    <property type="entry name" value="POLYAMINE TRANSPORTER 2-RELATED"/>
    <property type="match status" value="1"/>
</dbReference>
<sequence length="396" mass="42213">MTRSSRRLPSWLILVAAMTAVGPVSIDMYLPGFPAIEQEFGTRGVEVTMAAFIIGIAVGQLFYGPISDRFGRKPPLYVGFAVYMIGALGCALAVNMTMLTVMRVVQALGGCAGLVIGRAIVRDRCEPHEAARAFTTLTMIVALGPVLAPAVGGVVVTYFGWRATFVVQVALALTLMLTMHRVLTESNVTRDTGVSFADILRNYGRLSRDRQFMAFSLLLGFSMASMFCYVTGAPKVITQNYGLSAQQFGALIGLNGLAFMSASILNMRALRTMTPRQVLARYVWASPLLGFALFTLSLLFALPLYVVVGLQLLFFLTVGRVSPNVSALALAPHGRAAGTASALMGATQSALTTCAGIAVAIFNDGTVHTLAAIMATGASLALLCYLWIRQTLTKQG</sequence>
<feature type="transmembrane region" description="Helical" evidence="8">
    <location>
        <begin position="133"/>
        <end position="159"/>
    </location>
</feature>
<evidence type="ECO:0000256" key="3">
    <source>
        <dbReference type="ARBA" id="ARBA00022448"/>
    </source>
</evidence>
<dbReference type="CDD" id="cd17320">
    <property type="entry name" value="MFS_MdfA_MDR_like"/>
    <property type="match status" value="1"/>
</dbReference>
<feature type="transmembrane region" description="Helical" evidence="8">
    <location>
        <begin position="165"/>
        <end position="183"/>
    </location>
</feature>
<feature type="transmembrane region" description="Helical" evidence="8">
    <location>
        <begin position="47"/>
        <end position="64"/>
    </location>
</feature>
<keyword evidence="3 8" id="KW-0813">Transport</keyword>
<evidence type="ECO:0000259" key="9">
    <source>
        <dbReference type="PROSITE" id="PS50850"/>
    </source>
</evidence>
<comment type="similarity">
    <text evidence="2 8">Belongs to the major facilitator superfamily. Bcr/CmlA family.</text>
</comment>
<evidence type="ECO:0000256" key="7">
    <source>
        <dbReference type="ARBA" id="ARBA00023136"/>
    </source>
</evidence>
<dbReference type="InterPro" id="IPR036259">
    <property type="entry name" value="MFS_trans_sf"/>
</dbReference>
<dbReference type="PRINTS" id="PR01036">
    <property type="entry name" value="TCRTETB"/>
</dbReference>
<feature type="transmembrane region" description="Helical" evidence="8">
    <location>
        <begin position="212"/>
        <end position="232"/>
    </location>
</feature>
<keyword evidence="11" id="KW-1185">Reference proteome</keyword>
<dbReference type="Pfam" id="PF07690">
    <property type="entry name" value="MFS_1"/>
    <property type="match status" value="1"/>
</dbReference>